<evidence type="ECO:0000313" key="5">
    <source>
        <dbReference type="Proteomes" id="UP001222325"/>
    </source>
</evidence>
<dbReference type="PANTHER" id="PTHR42748">
    <property type="entry name" value="NITROGEN METABOLITE REPRESSION PROTEIN NMRA FAMILY MEMBER"/>
    <property type="match status" value="1"/>
</dbReference>
<evidence type="ECO:0000259" key="3">
    <source>
        <dbReference type="Pfam" id="PF05368"/>
    </source>
</evidence>
<dbReference type="Pfam" id="PF05368">
    <property type="entry name" value="NmrA"/>
    <property type="match status" value="1"/>
</dbReference>
<comment type="caution">
    <text evidence="4">The sequence shown here is derived from an EMBL/GenBank/DDBJ whole genome shotgun (WGS) entry which is preliminary data.</text>
</comment>
<comment type="similarity">
    <text evidence="1">Belongs to the NmrA-type oxidoreductase family.</text>
</comment>
<feature type="domain" description="NmrA-like" evidence="3">
    <location>
        <begin position="72"/>
        <end position="157"/>
    </location>
</feature>
<dbReference type="PANTHER" id="PTHR42748:SF14">
    <property type="entry name" value="SNOAL-LIKE DOMAIN-CONTAINING PROTEIN"/>
    <property type="match status" value="1"/>
</dbReference>
<dbReference type="Gene3D" id="3.40.50.720">
    <property type="entry name" value="NAD(P)-binding Rossmann-like Domain"/>
    <property type="match status" value="1"/>
</dbReference>
<sequence>MTRGHHSGFCGRAHILCHARVGLKLSFASADDRLKVQEQRIPCSQRSEYNSNPQIKTSNLTTTSMSSNTNKILILVIGATGAQGQAVVKALLNPDARGNASPYSVRALTRDPTSKHALKLASLGVECVEGSLEDLHSVAQAMEGAYGAWVNTDGFTVGEIQEMVRYRLSIGYSTLIQK</sequence>
<reference evidence="4" key="1">
    <citation type="submission" date="2023-03" db="EMBL/GenBank/DDBJ databases">
        <title>Massive genome expansion in bonnet fungi (Mycena s.s.) driven by repeated elements and novel gene families across ecological guilds.</title>
        <authorList>
            <consortium name="Lawrence Berkeley National Laboratory"/>
            <person name="Harder C.B."/>
            <person name="Miyauchi S."/>
            <person name="Viragh M."/>
            <person name="Kuo A."/>
            <person name="Thoen E."/>
            <person name="Andreopoulos B."/>
            <person name="Lu D."/>
            <person name="Skrede I."/>
            <person name="Drula E."/>
            <person name="Henrissat B."/>
            <person name="Morin E."/>
            <person name="Kohler A."/>
            <person name="Barry K."/>
            <person name="LaButti K."/>
            <person name="Morin E."/>
            <person name="Salamov A."/>
            <person name="Lipzen A."/>
            <person name="Mereny Z."/>
            <person name="Hegedus B."/>
            <person name="Baldrian P."/>
            <person name="Stursova M."/>
            <person name="Weitz H."/>
            <person name="Taylor A."/>
            <person name="Grigoriev I.V."/>
            <person name="Nagy L.G."/>
            <person name="Martin F."/>
            <person name="Kauserud H."/>
        </authorList>
    </citation>
    <scope>NUCLEOTIDE SEQUENCE</scope>
    <source>
        <strain evidence="4">CBHHK173m</strain>
    </source>
</reference>
<name>A0AAD6TND1_9AGAR</name>
<evidence type="ECO:0000256" key="1">
    <source>
        <dbReference type="ARBA" id="ARBA00006328"/>
    </source>
</evidence>
<accession>A0AAD6TND1</accession>
<keyword evidence="2" id="KW-0521">NADP</keyword>
<protein>
    <recommendedName>
        <fullName evidence="3">NmrA-like domain-containing protein</fullName>
    </recommendedName>
</protein>
<dbReference type="GO" id="GO:0005634">
    <property type="term" value="C:nucleus"/>
    <property type="evidence" value="ECO:0007669"/>
    <property type="project" value="TreeGrafter"/>
</dbReference>
<dbReference type="Proteomes" id="UP001222325">
    <property type="component" value="Unassembled WGS sequence"/>
</dbReference>
<organism evidence="4 5">
    <name type="scientific">Mycena belliarum</name>
    <dbReference type="NCBI Taxonomy" id="1033014"/>
    <lineage>
        <taxon>Eukaryota</taxon>
        <taxon>Fungi</taxon>
        <taxon>Dikarya</taxon>
        <taxon>Basidiomycota</taxon>
        <taxon>Agaricomycotina</taxon>
        <taxon>Agaricomycetes</taxon>
        <taxon>Agaricomycetidae</taxon>
        <taxon>Agaricales</taxon>
        <taxon>Marasmiineae</taxon>
        <taxon>Mycenaceae</taxon>
        <taxon>Mycena</taxon>
    </lineage>
</organism>
<evidence type="ECO:0000256" key="2">
    <source>
        <dbReference type="ARBA" id="ARBA00022857"/>
    </source>
</evidence>
<dbReference type="InterPro" id="IPR051164">
    <property type="entry name" value="NmrA-like_oxidored"/>
</dbReference>
<dbReference type="InterPro" id="IPR008030">
    <property type="entry name" value="NmrA-like"/>
</dbReference>
<dbReference type="SUPFAM" id="SSF51735">
    <property type="entry name" value="NAD(P)-binding Rossmann-fold domains"/>
    <property type="match status" value="1"/>
</dbReference>
<evidence type="ECO:0000313" key="4">
    <source>
        <dbReference type="EMBL" id="KAJ7073473.1"/>
    </source>
</evidence>
<keyword evidence="5" id="KW-1185">Reference proteome</keyword>
<dbReference type="EMBL" id="JARJCN010000113">
    <property type="protein sequence ID" value="KAJ7073473.1"/>
    <property type="molecule type" value="Genomic_DNA"/>
</dbReference>
<gene>
    <name evidence="4" type="ORF">B0H15DRAFT_61606</name>
</gene>
<dbReference type="InterPro" id="IPR036291">
    <property type="entry name" value="NAD(P)-bd_dom_sf"/>
</dbReference>
<proteinExistence type="inferred from homology"/>
<dbReference type="AlphaFoldDB" id="A0AAD6TND1"/>